<accession>A0A4Y4F6P9</accession>
<dbReference type="Gene3D" id="1.10.150.240">
    <property type="entry name" value="Putative phosphatase, domain 2"/>
    <property type="match status" value="1"/>
</dbReference>
<dbReference type="InterPro" id="IPR023198">
    <property type="entry name" value="PGP-like_dom2"/>
</dbReference>
<evidence type="ECO:0000313" key="5">
    <source>
        <dbReference type="EMBL" id="GED22791.1"/>
    </source>
</evidence>
<dbReference type="SFLD" id="SFLDG01129">
    <property type="entry name" value="C1.5:_HAD__Beta-PGM__Phosphata"/>
    <property type="match status" value="1"/>
</dbReference>
<dbReference type="InterPro" id="IPR023214">
    <property type="entry name" value="HAD_sf"/>
</dbReference>
<dbReference type="EMBL" id="BJOC01000022">
    <property type="protein sequence ID" value="GED22791.1"/>
    <property type="molecule type" value="Genomic_DNA"/>
</dbReference>
<keyword evidence="4" id="KW-0460">Magnesium</keyword>
<evidence type="ECO:0000256" key="3">
    <source>
        <dbReference type="ARBA" id="ARBA00022723"/>
    </source>
</evidence>
<dbReference type="PRINTS" id="PR00413">
    <property type="entry name" value="HADHALOGNASE"/>
</dbReference>
<dbReference type="GO" id="GO:0003824">
    <property type="term" value="F:catalytic activity"/>
    <property type="evidence" value="ECO:0007669"/>
    <property type="project" value="UniProtKB-ARBA"/>
</dbReference>
<dbReference type="OrthoDB" id="9800058at2"/>
<evidence type="ECO:0000256" key="4">
    <source>
        <dbReference type="ARBA" id="ARBA00022842"/>
    </source>
</evidence>
<dbReference type="NCBIfam" id="TIGR01509">
    <property type="entry name" value="HAD-SF-IA-v3"/>
    <property type="match status" value="1"/>
</dbReference>
<dbReference type="PANTHER" id="PTHR46193">
    <property type="entry name" value="6-PHOSPHOGLUCONATE PHOSPHATASE"/>
    <property type="match status" value="1"/>
</dbReference>
<keyword evidence="3" id="KW-0479">Metal-binding</keyword>
<dbReference type="Gene3D" id="3.40.50.1000">
    <property type="entry name" value="HAD superfamily/HAD-like"/>
    <property type="match status" value="1"/>
</dbReference>
<comment type="caution">
    <text evidence="5">The sequence shown here is derived from an EMBL/GenBank/DDBJ whole genome shotgun (WGS) entry which is preliminary data.</text>
</comment>
<protein>
    <submittedName>
        <fullName evidence="5">Haloacid dehalogenase</fullName>
    </submittedName>
</protein>
<keyword evidence="6" id="KW-1185">Reference proteome</keyword>
<dbReference type="Pfam" id="PF13419">
    <property type="entry name" value="HAD_2"/>
    <property type="match status" value="1"/>
</dbReference>
<evidence type="ECO:0000313" key="6">
    <source>
        <dbReference type="Proteomes" id="UP000319812"/>
    </source>
</evidence>
<evidence type="ECO:0000256" key="2">
    <source>
        <dbReference type="ARBA" id="ARBA00006171"/>
    </source>
</evidence>
<gene>
    <name evidence="5" type="ORF">HHA01_17680</name>
</gene>
<dbReference type="InterPro" id="IPR051600">
    <property type="entry name" value="Beta-PGM-like"/>
</dbReference>
<reference evidence="5 6" key="1">
    <citation type="submission" date="2019-06" db="EMBL/GenBank/DDBJ databases">
        <title>Whole genome shotgun sequence of Halomonas halmophila NBRC 15537.</title>
        <authorList>
            <person name="Hosoyama A."/>
            <person name="Uohara A."/>
            <person name="Ohji S."/>
            <person name="Ichikawa N."/>
        </authorList>
    </citation>
    <scope>NUCLEOTIDE SEQUENCE [LARGE SCALE GENOMIC DNA]</scope>
    <source>
        <strain evidence="5 6">NBRC 15537</strain>
    </source>
</reference>
<dbReference type="PANTHER" id="PTHR46193:SF10">
    <property type="entry name" value="6-PHOSPHOGLUCONATE PHOSPHATASE"/>
    <property type="match status" value="1"/>
</dbReference>
<sequence length="233" mass="24957">MEMLIFDCDGVLVDSEAIAEATLVERLATWLPDVDIHARLGEALGLTTAAILDRLAAFSRHDLPADALGAMDAEIERRLALELTAIDGVKEAIGALGMSMAVVSNSHRGRVRASLVHTGLDACLGDSPIFCAEQVARPKPDPAVYRLAVDELGCQPGECLVVEDSVAGVTAACAAGMTVVGFTGASHVMPGQDERLRMAGSWQVMARMHELPGLVAQWRQTRLERLMDVERDK</sequence>
<dbReference type="SUPFAM" id="SSF56784">
    <property type="entry name" value="HAD-like"/>
    <property type="match status" value="1"/>
</dbReference>
<dbReference type="RefSeq" id="WP_141319861.1">
    <property type="nucleotide sequence ID" value="NZ_BJOC01000022.1"/>
</dbReference>
<proteinExistence type="inferred from homology"/>
<dbReference type="GO" id="GO:0046872">
    <property type="term" value="F:metal ion binding"/>
    <property type="evidence" value="ECO:0007669"/>
    <property type="project" value="UniProtKB-KW"/>
</dbReference>
<dbReference type="InterPro" id="IPR006439">
    <property type="entry name" value="HAD-SF_hydro_IA"/>
</dbReference>
<organism evidence="5 6">
    <name type="scientific">Halomonas halmophila</name>
    <dbReference type="NCBI Taxonomy" id="252"/>
    <lineage>
        <taxon>Bacteria</taxon>
        <taxon>Pseudomonadati</taxon>
        <taxon>Pseudomonadota</taxon>
        <taxon>Gammaproteobacteria</taxon>
        <taxon>Oceanospirillales</taxon>
        <taxon>Halomonadaceae</taxon>
        <taxon>Halomonas</taxon>
    </lineage>
</organism>
<dbReference type="AlphaFoldDB" id="A0A4Y4F6P9"/>
<dbReference type="SFLD" id="SFLDS00003">
    <property type="entry name" value="Haloacid_Dehalogenase"/>
    <property type="match status" value="1"/>
</dbReference>
<name>A0A4Y4F6P9_9GAMM</name>
<dbReference type="Proteomes" id="UP000319812">
    <property type="component" value="Unassembled WGS sequence"/>
</dbReference>
<dbReference type="InterPro" id="IPR036412">
    <property type="entry name" value="HAD-like_sf"/>
</dbReference>
<evidence type="ECO:0000256" key="1">
    <source>
        <dbReference type="ARBA" id="ARBA00001946"/>
    </source>
</evidence>
<comment type="cofactor">
    <cofactor evidence="1">
        <name>Mg(2+)</name>
        <dbReference type="ChEBI" id="CHEBI:18420"/>
    </cofactor>
</comment>
<dbReference type="InterPro" id="IPR041492">
    <property type="entry name" value="HAD_2"/>
</dbReference>
<comment type="similarity">
    <text evidence="2">Belongs to the HAD-like hydrolase superfamily. CbbY/CbbZ/Gph/YieH family.</text>
</comment>